<dbReference type="Proteomes" id="UP000033074">
    <property type="component" value="Unassembled WGS sequence"/>
</dbReference>
<name>I4M883_9BIFI</name>
<protein>
    <submittedName>
        <fullName evidence="2">Uncharacterized protein</fullName>
    </submittedName>
</protein>
<organism evidence="2 3">
    <name type="scientific">Gardnerella greenwoodii 00703Dmash</name>
    <dbReference type="NCBI Taxonomy" id="698960"/>
    <lineage>
        <taxon>Bacteria</taxon>
        <taxon>Bacillati</taxon>
        <taxon>Actinomycetota</taxon>
        <taxon>Actinomycetes</taxon>
        <taxon>Bifidobacteriales</taxon>
        <taxon>Bifidobacteriaceae</taxon>
        <taxon>Gardnerella</taxon>
        <taxon>Gardnerella greenwoodii</taxon>
    </lineage>
</organism>
<proteinExistence type="predicted"/>
<evidence type="ECO:0000313" key="2">
    <source>
        <dbReference type="EMBL" id="EIK85423.1"/>
    </source>
</evidence>
<feature type="region of interest" description="Disordered" evidence="1">
    <location>
        <begin position="1"/>
        <end position="37"/>
    </location>
</feature>
<comment type="caution">
    <text evidence="2">The sequence shown here is derived from an EMBL/GenBank/DDBJ whole genome shotgun (WGS) entry which is preliminary data.</text>
</comment>
<accession>I4M883</accession>
<dbReference type="EMBL" id="ADEV01000009">
    <property type="protein sequence ID" value="EIK85423.1"/>
    <property type="molecule type" value="Genomic_DNA"/>
</dbReference>
<gene>
    <name evidence="2" type="ORF">CGSMWGv00703Dmash_05129</name>
</gene>
<evidence type="ECO:0000313" key="3">
    <source>
        <dbReference type="Proteomes" id="UP000033074"/>
    </source>
</evidence>
<reference evidence="2 3" key="1">
    <citation type="journal article" date="2012" name="J. Bacteriol.">
        <title>Comparative Genomic Analyses of 17 Clinical Isolates of Gardnerella vaginalis Provide Evidence of Multiple Genetically Isolated Clades Consistent with Subspeciation into Genovars.</title>
        <authorList>
            <person name="Ahmed A."/>
            <person name="Earl J."/>
            <person name="Retchless A."/>
            <person name="Hillier S."/>
            <person name="Rabe L."/>
            <person name="Cherpes T."/>
            <person name="Powell E."/>
            <person name="Janto B."/>
            <person name="Eutsey R."/>
            <person name="Hiller N.L."/>
            <person name="Boissy R."/>
            <person name="Dahlgreen M."/>
            <person name="Hall B."/>
            <person name="Costerton J."/>
            <person name="Post J.C."/>
            <person name="Hu F."/>
            <person name="Ehrlich G."/>
        </authorList>
    </citation>
    <scope>NUCLEOTIDE SEQUENCE [LARGE SCALE GENOMIC DNA]</scope>
    <source>
        <strain evidence="2 3">00703Dmash</strain>
    </source>
</reference>
<sequence length="37" mass="4245">MVKTFNTEKNAVKHEGTLTRKARSLRNSRWKSTGLPT</sequence>
<dbReference type="AlphaFoldDB" id="I4M883"/>
<evidence type="ECO:0000256" key="1">
    <source>
        <dbReference type="SAM" id="MobiDB-lite"/>
    </source>
</evidence>
<feature type="compositionally biased region" description="Basic residues" evidence="1">
    <location>
        <begin position="20"/>
        <end position="29"/>
    </location>
</feature>